<keyword evidence="2" id="KW-0680">Restriction system</keyword>
<keyword evidence="5" id="KW-0255">Endonuclease</keyword>
<proteinExistence type="inferred from homology"/>
<dbReference type="SUPFAM" id="SSF116734">
    <property type="entry name" value="DNA methylase specificity domain"/>
    <property type="match status" value="1"/>
</dbReference>
<sequence length="193" mass="21646">MSNVRDNNNQYPAIRFAGFTDPWVQYKLGSLGVTKSGTGFSESEQGGISGTPFYKVSDMNILGNNVYMTNANNYVTDEQISNKKWNPIVPKNQGVLFAKVGAAIFLNRKRLVNEPFLIDNNMMAYLFDDSWNSYFGKIVFEKQNLHQFAQVGALPSYNASDIETIKVSVPLIEEQQLVGNLIKYVDQLIAANQ</sequence>
<keyword evidence="3" id="KW-0238">DNA-binding</keyword>
<evidence type="ECO:0000256" key="3">
    <source>
        <dbReference type="ARBA" id="ARBA00023125"/>
    </source>
</evidence>
<dbReference type="InterPro" id="IPR052021">
    <property type="entry name" value="Type-I_RS_S_subunit"/>
</dbReference>
<comment type="caution">
    <text evidence="5">The sequence shown here is derived from an EMBL/GenBank/DDBJ whole genome shotgun (WGS) entry which is preliminary data.</text>
</comment>
<dbReference type="EMBL" id="JAOZFE010000002">
    <property type="protein sequence ID" value="MCW0952977.1"/>
    <property type="molecule type" value="Genomic_DNA"/>
</dbReference>
<evidence type="ECO:0000259" key="4">
    <source>
        <dbReference type="Pfam" id="PF01420"/>
    </source>
</evidence>
<evidence type="ECO:0000313" key="6">
    <source>
        <dbReference type="Proteomes" id="UP001526225"/>
    </source>
</evidence>
<keyword evidence="5" id="KW-0378">Hydrolase</keyword>
<dbReference type="GO" id="GO:0016787">
    <property type="term" value="F:hydrolase activity"/>
    <property type="evidence" value="ECO:0007669"/>
    <property type="project" value="UniProtKB-KW"/>
</dbReference>
<dbReference type="EC" id="3.1.21.-" evidence="5"/>
<dbReference type="RefSeq" id="WP_213408294.1">
    <property type="nucleotide sequence ID" value="NZ_CP074441.1"/>
</dbReference>
<gene>
    <name evidence="5" type="ORF">OIT44_02685</name>
</gene>
<accession>A0ABT3E3L9</accession>
<keyword evidence="6" id="KW-1185">Reference proteome</keyword>
<feature type="domain" description="Type I restriction modification DNA specificity" evidence="4">
    <location>
        <begin position="22"/>
        <end position="190"/>
    </location>
</feature>
<dbReference type="Pfam" id="PF01420">
    <property type="entry name" value="Methylase_S"/>
    <property type="match status" value="1"/>
</dbReference>
<reference evidence="5 6" key="1">
    <citation type="submission" date="2022-10" db="EMBL/GenBank/DDBJ databases">
        <title>Weissella fermenti sp. nov., isolated from fermented cabbage.</title>
        <authorList>
            <person name="Lee J.K."/>
            <person name="Baek J.H."/>
            <person name="Choi D.G."/>
            <person name="Kim J.M."/>
            <person name="Jeon C.O."/>
        </authorList>
    </citation>
    <scope>NUCLEOTIDE SEQUENCE [LARGE SCALE GENOMIC DNA]</scope>
    <source>
        <strain evidence="5 6">KACC 18534</strain>
    </source>
</reference>
<keyword evidence="5" id="KW-0540">Nuclease</keyword>
<evidence type="ECO:0000256" key="1">
    <source>
        <dbReference type="ARBA" id="ARBA00010923"/>
    </source>
</evidence>
<evidence type="ECO:0000256" key="2">
    <source>
        <dbReference type="ARBA" id="ARBA00022747"/>
    </source>
</evidence>
<dbReference type="Gene3D" id="1.10.287.1120">
    <property type="entry name" value="Bipartite methylase S protein"/>
    <property type="match status" value="1"/>
</dbReference>
<dbReference type="InterPro" id="IPR000055">
    <property type="entry name" value="Restrct_endonuc_typeI_TRD"/>
</dbReference>
<dbReference type="Proteomes" id="UP001526225">
    <property type="component" value="Unassembled WGS sequence"/>
</dbReference>
<evidence type="ECO:0000313" key="5">
    <source>
        <dbReference type="EMBL" id="MCW0952977.1"/>
    </source>
</evidence>
<dbReference type="Gene3D" id="3.90.220.20">
    <property type="entry name" value="DNA methylase specificity domains"/>
    <property type="match status" value="1"/>
</dbReference>
<comment type="similarity">
    <text evidence="1">Belongs to the type-I restriction system S methylase family.</text>
</comment>
<dbReference type="PANTHER" id="PTHR30408">
    <property type="entry name" value="TYPE-1 RESTRICTION ENZYME ECOKI SPECIFICITY PROTEIN"/>
    <property type="match status" value="1"/>
</dbReference>
<organism evidence="5 6">
    <name type="scientific">Weissella ceti</name>
    <dbReference type="NCBI Taxonomy" id="759620"/>
    <lineage>
        <taxon>Bacteria</taxon>
        <taxon>Bacillati</taxon>
        <taxon>Bacillota</taxon>
        <taxon>Bacilli</taxon>
        <taxon>Lactobacillales</taxon>
        <taxon>Lactobacillaceae</taxon>
        <taxon>Weissella</taxon>
    </lineage>
</organism>
<dbReference type="PANTHER" id="PTHR30408:SF12">
    <property type="entry name" value="TYPE I RESTRICTION ENZYME MJAVIII SPECIFICITY SUBUNIT"/>
    <property type="match status" value="1"/>
</dbReference>
<protein>
    <submittedName>
        <fullName evidence="5">Restriction endonuclease subunit S</fullName>
        <ecNumber evidence="5">3.1.21.-</ecNumber>
    </submittedName>
</protein>
<dbReference type="InterPro" id="IPR044946">
    <property type="entry name" value="Restrct_endonuc_typeI_TRD_sf"/>
</dbReference>
<name>A0ABT3E3L9_9LACO</name>
<dbReference type="GO" id="GO:0004519">
    <property type="term" value="F:endonuclease activity"/>
    <property type="evidence" value="ECO:0007669"/>
    <property type="project" value="UniProtKB-KW"/>
</dbReference>